<accession>A0A875S711</accession>
<reference evidence="2" key="1">
    <citation type="submission" date="2020-10" db="EMBL/GenBank/DDBJ databases">
        <authorList>
            <person name="Roach M.J.R."/>
        </authorList>
    </citation>
    <scope>NUCLEOTIDE SEQUENCE</scope>
    <source>
        <strain evidence="2">CBS 1945</strain>
    </source>
</reference>
<evidence type="ECO:0000313" key="3">
    <source>
        <dbReference type="Proteomes" id="UP000662931"/>
    </source>
</evidence>
<dbReference type="KEGG" id="bnn:FOA43_004774"/>
<proteinExistence type="predicted"/>
<dbReference type="OrthoDB" id="3988311at2759"/>
<dbReference type="GeneID" id="62198174"/>
<evidence type="ECO:0000256" key="1">
    <source>
        <dbReference type="SAM" id="Coils"/>
    </source>
</evidence>
<sequence>MHHKQQQLSLSTRVDDNSTLYELVDDLCKVVDQNEQLKDKIWDQVDTISSTLGESRGKETDTGDDNNDLNQMPSAFKYKEQYETLQKLGLTDQPSSHKSKNLIYQSLKSLVRKPVTVNKKKEDQLEREVEQLKMLLGDRLDYNGQLLNTIDEYENQLIEIMDTMARRHTDVNTEQLKVMEGFKEELIKLKEEMYGKYKDYTKIEEQGIMLYDCVDKIADYLKTIDLTSK</sequence>
<dbReference type="RefSeq" id="XP_038780926.1">
    <property type="nucleotide sequence ID" value="XM_038924998.1"/>
</dbReference>
<gene>
    <name evidence="2" type="ORF">FOA43_004774</name>
</gene>
<name>A0A875S711_EENNA</name>
<dbReference type="EMBL" id="CP064815">
    <property type="protein sequence ID" value="QPG77361.1"/>
    <property type="molecule type" value="Genomic_DNA"/>
</dbReference>
<protein>
    <submittedName>
        <fullName evidence="2">Uncharacterized protein</fullName>
    </submittedName>
</protein>
<keyword evidence="1" id="KW-0175">Coiled coil</keyword>
<organism evidence="2 3">
    <name type="scientific">Eeniella nana</name>
    <name type="common">Yeast</name>
    <name type="synonym">Brettanomyces nanus</name>
    <dbReference type="NCBI Taxonomy" id="13502"/>
    <lineage>
        <taxon>Eukaryota</taxon>
        <taxon>Fungi</taxon>
        <taxon>Dikarya</taxon>
        <taxon>Ascomycota</taxon>
        <taxon>Saccharomycotina</taxon>
        <taxon>Pichiomycetes</taxon>
        <taxon>Pichiales</taxon>
        <taxon>Pichiaceae</taxon>
        <taxon>Brettanomyces</taxon>
    </lineage>
</organism>
<keyword evidence="3" id="KW-1185">Reference proteome</keyword>
<dbReference type="AlphaFoldDB" id="A0A875S711"/>
<feature type="coiled-coil region" evidence="1">
    <location>
        <begin position="118"/>
        <end position="163"/>
    </location>
</feature>
<evidence type="ECO:0000313" key="2">
    <source>
        <dbReference type="EMBL" id="QPG77361.1"/>
    </source>
</evidence>
<dbReference type="Proteomes" id="UP000662931">
    <property type="component" value="Chromosome 4"/>
</dbReference>